<keyword evidence="15" id="KW-1185">Reference proteome</keyword>
<keyword evidence="6" id="KW-0678">Repressor</keyword>
<evidence type="ECO:0000256" key="7">
    <source>
        <dbReference type="ARBA" id="ARBA00022723"/>
    </source>
</evidence>
<name>A0A518BVJ5_9BACT</name>
<dbReference type="Gene3D" id="3.30.1490.190">
    <property type="match status" value="1"/>
</dbReference>
<keyword evidence="11" id="KW-0804">Transcription</keyword>
<dbReference type="GO" id="GO:0000976">
    <property type="term" value="F:transcription cis-regulatory region binding"/>
    <property type="evidence" value="ECO:0007669"/>
    <property type="project" value="TreeGrafter"/>
</dbReference>
<comment type="cofactor">
    <cofactor evidence="13">
        <name>Mn(2+)</name>
        <dbReference type="ChEBI" id="CHEBI:29035"/>
    </cofactor>
    <cofactor evidence="13">
        <name>Fe(2+)</name>
        <dbReference type="ChEBI" id="CHEBI:29033"/>
    </cofactor>
    <text evidence="13">Binds 1 Mn(2+) or Fe(2+) ion per subunit.</text>
</comment>
<evidence type="ECO:0000256" key="5">
    <source>
        <dbReference type="ARBA" id="ARBA00022490"/>
    </source>
</evidence>
<keyword evidence="13" id="KW-0408">Iron</keyword>
<evidence type="ECO:0000256" key="4">
    <source>
        <dbReference type="ARBA" id="ARBA00020910"/>
    </source>
</evidence>
<keyword evidence="7 12" id="KW-0479">Metal-binding</keyword>
<proteinExistence type="inferred from homology"/>
<keyword evidence="5" id="KW-0963">Cytoplasm</keyword>
<keyword evidence="10" id="KW-0238">DNA-binding</keyword>
<evidence type="ECO:0000313" key="15">
    <source>
        <dbReference type="Proteomes" id="UP000320386"/>
    </source>
</evidence>
<comment type="subunit">
    <text evidence="3">Homodimer.</text>
</comment>
<feature type="binding site" evidence="12">
    <location>
        <position position="114"/>
    </location>
    <ligand>
        <name>Zn(2+)</name>
        <dbReference type="ChEBI" id="CHEBI:29105"/>
    </ligand>
</feature>
<comment type="similarity">
    <text evidence="2">Belongs to the Fur family.</text>
</comment>
<dbReference type="PANTHER" id="PTHR33202">
    <property type="entry name" value="ZINC UPTAKE REGULATION PROTEIN"/>
    <property type="match status" value="1"/>
</dbReference>
<evidence type="ECO:0000256" key="9">
    <source>
        <dbReference type="ARBA" id="ARBA00023015"/>
    </source>
</evidence>
<evidence type="ECO:0000256" key="8">
    <source>
        <dbReference type="ARBA" id="ARBA00022833"/>
    </source>
</evidence>
<dbReference type="OrthoDB" id="8659436at2"/>
<dbReference type="CDD" id="cd07153">
    <property type="entry name" value="Fur_like"/>
    <property type="match status" value="1"/>
</dbReference>
<sequence length="166" mass="19016">MVTTHSHPQYDGDDPLMLAPVCSIFRRFLHDQGLKFTSERAHILDTVLTKTEVFEAEQLLNEMRSSDQKVSKATIYRTLKHLVECQIIEEVLLDPRQTHYQTCIGRPPTGHLMCVESGKIVEFPLEEIRELVNRICDEHGFQHVGHRLVIQGISPEAAQQDRDEAS</sequence>
<dbReference type="Pfam" id="PF01475">
    <property type="entry name" value="FUR"/>
    <property type="match status" value="1"/>
</dbReference>
<evidence type="ECO:0000256" key="13">
    <source>
        <dbReference type="PIRSR" id="PIRSR602481-2"/>
    </source>
</evidence>
<feature type="binding site" evidence="13">
    <location>
        <position position="146"/>
    </location>
    <ligand>
        <name>Fe cation</name>
        <dbReference type="ChEBI" id="CHEBI:24875"/>
    </ligand>
</feature>
<organism evidence="14 15">
    <name type="scientific">Mucisphaera calidilacus</name>
    <dbReference type="NCBI Taxonomy" id="2527982"/>
    <lineage>
        <taxon>Bacteria</taxon>
        <taxon>Pseudomonadati</taxon>
        <taxon>Planctomycetota</taxon>
        <taxon>Phycisphaerae</taxon>
        <taxon>Phycisphaerales</taxon>
        <taxon>Phycisphaeraceae</taxon>
        <taxon>Mucisphaera</taxon>
    </lineage>
</organism>
<dbReference type="AlphaFoldDB" id="A0A518BVJ5"/>
<dbReference type="RefSeq" id="WP_145445103.1">
    <property type="nucleotide sequence ID" value="NZ_CP036280.1"/>
</dbReference>
<dbReference type="Proteomes" id="UP000320386">
    <property type="component" value="Chromosome"/>
</dbReference>
<dbReference type="GO" id="GO:1900376">
    <property type="term" value="P:regulation of secondary metabolite biosynthetic process"/>
    <property type="evidence" value="ECO:0007669"/>
    <property type="project" value="TreeGrafter"/>
</dbReference>
<reference evidence="14 15" key="1">
    <citation type="submission" date="2019-02" db="EMBL/GenBank/DDBJ databases">
        <title>Deep-cultivation of Planctomycetes and their phenomic and genomic characterization uncovers novel biology.</title>
        <authorList>
            <person name="Wiegand S."/>
            <person name="Jogler M."/>
            <person name="Boedeker C."/>
            <person name="Pinto D."/>
            <person name="Vollmers J."/>
            <person name="Rivas-Marin E."/>
            <person name="Kohn T."/>
            <person name="Peeters S.H."/>
            <person name="Heuer A."/>
            <person name="Rast P."/>
            <person name="Oberbeckmann S."/>
            <person name="Bunk B."/>
            <person name="Jeske O."/>
            <person name="Meyerdierks A."/>
            <person name="Storesund J.E."/>
            <person name="Kallscheuer N."/>
            <person name="Luecker S."/>
            <person name="Lage O.M."/>
            <person name="Pohl T."/>
            <person name="Merkel B.J."/>
            <person name="Hornburger P."/>
            <person name="Mueller R.-W."/>
            <person name="Bruemmer F."/>
            <person name="Labrenz M."/>
            <person name="Spormann A.M."/>
            <person name="Op den Camp H."/>
            <person name="Overmann J."/>
            <person name="Amann R."/>
            <person name="Jetten M.S.M."/>
            <person name="Mascher T."/>
            <person name="Medema M.H."/>
            <person name="Devos D.P."/>
            <person name="Kaster A.-K."/>
            <person name="Ovreas L."/>
            <person name="Rohde M."/>
            <person name="Galperin M.Y."/>
            <person name="Jogler C."/>
        </authorList>
    </citation>
    <scope>NUCLEOTIDE SEQUENCE [LARGE SCALE GENOMIC DNA]</scope>
    <source>
        <strain evidence="14 15">Pan265</strain>
    </source>
</reference>
<comment type="subcellular location">
    <subcellularLocation>
        <location evidence="1">Cytoplasm</location>
    </subcellularLocation>
</comment>
<dbReference type="GO" id="GO:0045892">
    <property type="term" value="P:negative regulation of DNA-templated transcription"/>
    <property type="evidence" value="ECO:0007669"/>
    <property type="project" value="TreeGrafter"/>
</dbReference>
<dbReference type="InterPro" id="IPR043135">
    <property type="entry name" value="Fur_C"/>
</dbReference>
<evidence type="ECO:0000256" key="1">
    <source>
        <dbReference type="ARBA" id="ARBA00004496"/>
    </source>
</evidence>
<evidence type="ECO:0000256" key="12">
    <source>
        <dbReference type="PIRSR" id="PIRSR602481-1"/>
    </source>
</evidence>
<accession>A0A518BVJ5</accession>
<dbReference type="Gene3D" id="1.10.10.10">
    <property type="entry name" value="Winged helix-like DNA-binding domain superfamily/Winged helix DNA-binding domain"/>
    <property type="match status" value="1"/>
</dbReference>
<dbReference type="SUPFAM" id="SSF46785">
    <property type="entry name" value="Winged helix' DNA-binding domain"/>
    <property type="match status" value="1"/>
</dbReference>
<gene>
    <name evidence="14" type="primary">fur</name>
    <name evidence="14" type="ORF">Pan265_08080</name>
</gene>
<evidence type="ECO:0000256" key="2">
    <source>
        <dbReference type="ARBA" id="ARBA00007957"/>
    </source>
</evidence>
<dbReference type="GO" id="GO:0008270">
    <property type="term" value="F:zinc ion binding"/>
    <property type="evidence" value="ECO:0007669"/>
    <property type="project" value="TreeGrafter"/>
</dbReference>
<dbReference type="InterPro" id="IPR002481">
    <property type="entry name" value="FUR"/>
</dbReference>
<keyword evidence="9" id="KW-0805">Transcription regulation</keyword>
<protein>
    <recommendedName>
        <fullName evidence="4">Ferric uptake regulation protein</fullName>
    </recommendedName>
</protein>
<dbReference type="InterPro" id="IPR036388">
    <property type="entry name" value="WH-like_DNA-bd_sf"/>
</dbReference>
<dbReference type="PANTHER" id="PTHR33202:SF2">
    <property type="entry name" value="FERRIC UPTAKE REGULATION PROTEIN"/>
    <property type="match status" value="1"/>
</dbReference>
<dbReference type="GO" id="GO:0003700">
    <property type="term" value="F:DNA-binding transcription factor activity"/>
    <property type="evidence" value="ECO:0007669"/>
    <property type="project" value="InterPro"/>
</dbReference>
<dbReference type="EMBL" id="CP036280">
    <property type="protein sequence ID" value="QDU70964.1"/>
    <property type="molecule type" value="Genomic_DNA"/>
</dbReference>
<evidence type="ECO:0000256" key="11">
    <source>
        <dbReference type="ARBA" id="ARBA00023163"/>
    </source>
</evidence>
<dbReference type="KEGG" id="mcad:Pan265_08080"/>
<evidence type="ECO:0000313" key="14">
    <source>
        <dbReference type="EMBL" id="QDU70964.1"/>
    </source>
</evidence>
<evidence type="ECO:0000256" key="3">
    <source>
        <dbReference type="ARBA" id="ARBA00011738"/>
    </source>
</evidence>
<evidence type="ECO:0000256" key="10">
    <source>
        <dbReference type="ARBA" id="ARBA00023125"/>
    </source>
</evidence>
<keyword evidence="8 12" id="KW-0862">Zinc</keyword>
<dbReference type="InterPro" id="IPR036390">
    <property type="entry name" value="WH_DNA-bd_sf"/>
</dbReference>
<dbReference type="GO" id="GO:0005829">
    <property type="term" value="C:cytosol"/>
    <property type="evidence" value="ECO:0007669"/>
    <property type="project" value="TreeGrafter"/>
</dbReference>
<comment type="cofactor">
    <cofactor evidence="12">
        <name>Zn(2+)</name>
        <dbReference type="ChEBI" id="CHEBI:29105"/>
    </cofactor>
    <text evidence="12">Binds 1 zinc ion per subunit.</text>
</comment>
<evidence type="ECO:0000256" key="6">
    <source>
        <dbReference type="ARBA" id="ARBA00022491"/>
    </source>
</evidence>